<feature type="binding site" evidence="7">
    <location>
        <position position="16"/>
    </location>
    <ligand>
        <name>Zn(2+)</name>
        <dbReference type="ChEBI" id="CHEBI:29105"/>
    </ligand>
</feature>
<dbReference type="NCBIfam" id="NF000612">
    <property type="entry name" value="PRK00019.1"/>
    <property type="match status" value="1"/>
</dbReference>
<comment type="similarity">
    <text evidence="1 7">Belongs to the bacterial ribosomal protein bL31 family. Type A subfamily.</text>
</comment>
<gene>
    <name evidence="7 8" type="primary">rpmE</name>
    <name evidence="8" type="ORF">RM445_16490</name>
</gene>
<keyword evidence="4 7" id="KW-0689">Ribosomal protein</keyword>
<dbReference type="RefSeq" id="WP_311557283.1">
    <property type="nucleotide sequence ID" value="NZ_JAVREJ010000011.1"/>
</dbReference>
<dbReference type="Gene3D" id="4.10.830.30">
    <property type="entry name" value="Ribosomal protein L31"/>
    <property type="match status" value="1"/>
</dbReference>
<evidence type="ECO:0000256" key="2">
    <source>
        <dbReference type="ARBA" id="ARBA00022730"/>
    </source>
</evidence>
<evidence type="ECO:0000256" key="3">
    <source>
        <dbReference type="ARBA" id="ARBA00022884"/>
    </source>
</evidence>
<organism evidence="8 9">
    <name type="scientific">Pseudonocardia charpentierae</name>
    <dbReference type="NCBI Taxonomy" id="3075545"/>
    <lineage>
        <taxon>Bacteria</taxon>
        <taxon>Bacillati</taxon>
        <taxon>Actinomycetota</taxon>
        <taxon>Actinomycetes</taxon>
        <taxon>Pseudonocardiales</taxon>
        <taxon>Pseudonocardiaceae</taxon>
        <taxon>Pseudonocardia</taxon>
    </lineage>
</organism>
<dbReference type="NCBIfam" id="TIGR00105">
    <property type="entry name" value="L31"/>
    <property type="match status" value="1"/>
</dbReference>
<feature type="binding site" evidence="7">
    <location>
        <position position="41"/>
    </location>
    <ligand>
        <name>Zn(2+)</name>
        <dbReference type="ChEBI" id="CHEBI:29105"/>
    </ligand>
</feature>
<proteinExistence type="inferred from homology"/>
<dbReference type="HAMAP" id="MF_00501">
    <property type="entry name" value="Ribosomal_bL31_1"/>
    <property type="match status" value="1"/>
</dbReference>
<dbReference type="EMBL" id="JAVREJ010000011">
    <property type="protein sequence ID" value="MDT0351129.1"/>
    <property type="molecule type" value="Genomic_DNA"/>
</dbReference>
<keyword evidence="7" id="KW-0862">Zinc</keyword>
<dbReference type="GO" id="GO:0005840">
    <property type="term" value="C:ribosome"/>
    <property type="evidence" value="ECO:0007669"/>
    <property type="project" value="UniProtKB-KW"/>
</dbReference>
<evidence type="ECO:0000256" key="7">
    <source>
        <dbReference type="HAMAP-Rule" id="MF_00501"/>
    </source>
</evidence>
<comment type="function">
    <text evidence="7">Binds the 23S rRNA.</text>
</comment>
<dbReference type="InterPro" id="IPR034704">
    <property type="entry name" value="Ribosomal_bL28/bL31-like_sf"/>
</dbReference>
<dbReference type="InterPro" id="IPR002150">
    <property type="entry name" value="Ribosomal_bL31"/>
</dbReference>
<comment type="subunit">
    <text evidence="7">Part of the 50S ribosomal subunit.</text>
</comment>
<evidence type="ECO:0000256" key="6">
    <source>
        <dbReference type="ARBA" id="ARBA00035687"/>
    </source>
</evidence>
<feature type="binding site" evidence="7">
    <location>
        <position position="18"/>
    </location>
    <ligand>
        <name>Zn(2+)</name>
        <dbReference type="ChEBI" id="CHEBI:29105"/>
    </ligand>
</feature>
<keyword evidence="2 7" id="KW-0699">rRNA-binding</keyword>
<comment type="cofactor">
    <cofactor evidence="7">
        <name>Zn(2+)</name>
        <dbReference type="ChEBI" id="CHEBI:29105"/>
    </cofactor>
    <text evidence="7">Binds 1 zinc ion per subunit.</text>
</comment>
<keyword evidence="7" id="KW-0479">Metal-binding</keyword>
<dbReference type="PANTHER" id="PTHR33280:SF1">
    <property type="entry name" value="LARGE RIBOSOMAL SUBUNIT PROTEIN BL31C"/>
    <property type="match status" value="1"/>
</dbReference>
<dbReference type="SUPFAM" id="SSF143800">
    <property type="entry name" value="L28p-like"/>
    <property type="match status" value="1"/>
</dbReference>
<dbReference type="InterPro" id="IPR042105">
    <property type="entry name" value="Ribosomal_bL31_sf"/>
</dbReference>
<evidence type="ECO:0000256" key="5">
    <source>
        <dbReference type="ARBA" id="ARBA00023274"/>
    </source>
</evidence>
<name>A0ABU2NET1_9PSEU</name>
<dbReference type="PRINTS" id="PR01249">
    <property type="entry name" value="RIBOSOMALL31"/>
</dbReference>
<reference evidence="9" key="1">
    <citation type="submission" date="2023-07" db="EMBL/GenBank/DDBJ databases">
        <title>30 novel species of actinomycetes from the DSMZ collection.</title>
        <authorList>
            <person name="Nouioui I."/>
        </authorList>
    </citation>
    <scope>NUCLEOTIDE SEQUENCE [LARGE SCALE GENOMIC DNA]</scope>
    <source>
        <strain evidence="9">DSM 45834</strain>
    </source>
</reference>
<keyword evidence="9" id="KW-1185">Reference proteome</keyword>
<dbReference type="Pfam" id="PF01197">
    <property type="entry name" value="Ribosomal_L31"/>
    <property type="match status" value="1"/>
</dbReference>
<dbReference type="PANTHER" id="PTHR33280">
    <property type="entry name" value="50S RIBOSOMAL PROTEIN L31, CHLOROPLASTIC"/>
    <property type="match status" value="1"/>
</dbReference>
<evidence type="ECO:0000313" key="8">
    <source>
        <dbReference type="EMBL" id="MDT0351129.1"/>
    </source>
</evidence>
<dbReference type="PROSITE" id="PS01143">
    <property type="entry name" value="RIBOSOMAL_L31"/>
    <property type="match status" value="1"/>
</dbReference>
<comment type="caution">
    <text evidence="8">The sequence shown here is derived from an EMBL/GenBank/DDBJ whole genome shotgun (WGS) entry which is preliminary data.</text>
</comment>
<evidence type="ECO:0000256" key="1">
    <source>
        <dbReference type="ARBA" id="ARBA00009296"/>
    </source>
</evidence>
<accession>A0ABU2NET1</accession>
<evidence type="ECO:0000313" key="9">
    <source>
        <dbReference type="Proteomes" id="UP001183202"/>
    </source>
</evidence>
<keyword evidence="3 7" id="KW-0694">RNA-binding</keyword>
<evidence type="ECO:0000256" key="4">
    <source>
        <dbReference type="ARBA" id="ARBA00022980"/>
    </source>
</evidence>
<feature type="binding site" evidence="7">
    <location>
        <position position="38"/>
    </location>
    <ligand>
        <name>Zn(2+)</name>
        <dbReference type="ChEBI" id="CHEBI:29105"/>
    </ligand>
</feature>
<keyword evidence="5 7" id="KW-0687">Ribonucleoprotein</keyword>
<dbReference type="Proteomes" id="UP001183202">
    <property type="component" value="Unassembled WGS sequence"/>
</dbReference>
<protein>
    <recommendedName>
        <fullName evidence="6 7">Large ribosomal subunit protein bL31</fullName>
    </recommendedName>
</protein>
<dbReference type="InterPro" id="IPR027491">
    <property type="entry name" value="Ribosomal_bL31_A"/>
</dbReference>
<sequence>MRSGIHPDYHETTVTCGCGNSFTTRSTAKSGHIHAETCSACHPFYTGKQRILDAGGRVARFEARYGKRPARGNN</sequence>